<gene>
    <name evidence="2" type="ORF">V6x_41970</name>
</gene>
<feature type="region of interest" description="Disordered" evidence="1">
    <location>
        <begin position="61"/>
        <end position="81"/>
    </location>
</feature>
<proteinExistence type="predicted"/>
<evidence type="ECO:0000256" key="1">
    <source>
        <dbReference type="SAM" id="MobiDB-lite"/>
    </source>
</evidence>
<evidence type="ECO:0000313" key="3">
    <source>
        <dbReference type="Proteomes" id="UP000320722"/>
    </source>
</evidence>
<organism evidence="2 3">
    <name type="scientific">Gimesia chilikensis</name>
    <dbReference type="NCBI Taxonomy" id="2605989"/>
    <lineage>
        <taxon>Bacteria</taxon>
        <taxon>Pseudomonadati</taxon>
        <taxon>Planctomycetota</taxon>
        <taxon>Planctomycetia</taxon>
        <taxon>Planctomycetales</taxon>
        <taxon>Planctomycetaceae</taxon>
        <taxon>Gimesia</taxon>
    </lineage>
</organism>
<sequence length="140" mass="16419">MTGHSEEVVIEFIQPDKAEQQRESAKRMYDAQEPEFKIAEVLGVSRSWVTKLINEVFELRGEKKPDGRSRRSKLAVKHKEPPPYQAIAERVMKLFRDKKRCDEIPTALEIDRNMVTKFANFWHEQRGLPVPDGRTRRKSL</sequence>
<dbReference type="Proteomes" id="UP000320722">
    <property type="component" value="Chromosome"/>
</dbReference>
<dbReference type="AlphaFoldDB" id="A0A517WGT6"/>
<evidence type="ECO:0000313" key="2">
    <source>
        <dbReference type="EMBL" id="QDU04469.1"/>
    </source>
</evidence>
<name>A0A517WGT6_9PLAN</name>
<reference evidence="2 3" key="1">
    <citation type="submission" date="2019-02" db="EMBL/GenBank/DDBJ databases">
        <title>Deep-cultivation of Planctomycetes and their phenomic and genomic characterization uncovers novel biology.</title>
        <authorList>
            <person name="Wiegand S."/>
            <person name="Jogler M."/>
            <person name="Boedeker C."/>
            <person name="Pinto D."/>
            <person name="Vollmers J."/>
            <person name="Rivas-Marin E."/>
            <person name="Kohn T."/>
            <person name="Peeters S.H."/>
            <person name="Heuer A."/>
            <person name="Rast P."/>
            <person name="Oberbeckmann S."/>
            <person name="Bunk B."/>
            <person name="Jeske O."/>
            <person name="Meyerdierks A."/>
            <person name="Storesund J.E."/>
            <person name="Kallscheuer N."/>
            <person name="Luecker S."/>
            <person name="Lage O.M."/>
            <person name="Pohl T."/>
            <person name="Merkel B.J."/>
            <person name="Hornburger P."/>
            <person name="Mueller R.-W."/>
            <person name="Bruemmer F."/>
            <person name="Labrenz M."/>
            <person name="Spormann A.M."/>
            <person name="Op den Camp H."/>
            <person name="Overmann J."/>
            <person name="Amann R."/>
            <person name="Jetten M.S.M."/>
            <person name="Mascher T."/>
            <person name="Medema M.H."/>
            <person name="Devos D.P."/>
            <person name="Kaster A.-K."/>
            <person name="Ovreas L."/>
            <person name="Rohde M."/>
            <person name="Galperin M.Y."/>
            <person name="Jogler C."/>
        </authorList>
    </citation>
    <scope>NUCLEOTIDE SEQUENCE [LARGE SCALE GENOMIC DNA]</scope>
    <source>
        <strain evidence="2 3">V6</strain>
    </source>
</reference>
<dbReference type="EMBL" id="CP036347">
    <property type="protein sequence ID" value="QDU04469.1"/>
    <property type="molecule type" value="Genomic_DNA"/>
</dbReference>
<protein>
    <submittedName>
        <fullName evidence="2">Uncharacterized protein</fullName>
    </submittedName>
</protein>
<accession>A0A517WGT6</accession>